<organism evidence="2 3">
    <name type="scientific">Actinacidiphila cocklensis</name>
    <dbReference type="NCBI Taxonomy" id="887465"/>
    <lineage>
        <taxon>Bacteria</taxon>
        <taxon>Bacillati</taxon>
        <taxon>Actinomycetota</taxon>
        <taxon>Actinomycetes</taxon>
        <taxon>Kitasatosporales</taxon>
        <taxon>Streptomycetaceae</taxon>
        <taxon>Actinacidiphila</taxon>
    </lineage>
</organism>
<dbReference type="EMBL" id="CAJSLV010000060">
    <property type="protein sequence ID" value="CAG6395261.1"/>
    <property type="molecule type" value="Genomic_DNA"/>
</dbReference>
<feature type="compositionally biased region" description="Polar residues" evidence="1">
    <location>
        <begin position="121"/>
        <end position="139"/>
    </location>
</feature>
<evidence type="ECO:0000256" key="1">
    <source>
        <dbReference type="SAM" id="MobiDB-lite"/>
    </source>
</evidence>
<protein>
    <submittedName>
        <fullName evidence="2">Uncharacterized protein</fullName>
    </submittedName>
</protein>
<feature type="compositionally biased region" description="Low complexity" evidence="1">
    <location>
        <begin position="140"/>
        <end position="150"/>
    </location>
</feature>
<keyword evidence="3" id="KW-1185">Reference proteome</keyword>
<evidence type="ECO:0000313" key="3">
    <source>
        <dbReference type="Proteomes" id="UP001152519"/>
    </source>
</evidence>
<gene>
    <name evidence="2" type="ORF">SCOCK_300070</name>
</gene>
<evidence type="ECO:0000313" key="2">
    <source>
        <dbReference type="EMBL" id="CAG6395261.1"/>
    </source>
</evidence>
<accession>A0A9W4E8D5</accession>
<feature type="region of interest" description="Disordered" evidence="1">
    <location>
        <begin position="118"/>
        <end position="173"/>
    </location>
</feature>
<sequence length="238" mass="25594">MEEPGVEASQGFQGTFGSVSDLAVDLHVVVVITIVVDDLELPCEVHHEPRRTVERVGPVLEKEAISIRSVRDVEPQSAETEEGPPDALRAETSKLLMPRSKLAFKQRHSVIYRRPPRHPASFTTAIQPTQPGKGSRSQHSSSVAAVGGVVEEADLGSGPRSPAAGADLQRRRPPALRQDLMRRHPQTGAVEARAAAGFCSRVPCLAQLLWTGNRRRHACTGLSSRSAAVPTGFEPADG</sequence>
<reference evidence="2" key="1">
    <citation type="submission" date="2021-05" db="EMBL/GenBank/DDBJ databases">
        <authorList>
            <person name="Arsene-Ploetze F."/>
        </authorList>
    </citation>
    <scope>NUCLEOTIDE SEQUENCE</scope>
    <source>
        <strain evidence="2">DSM 42138</strain>
    </source>
</reference>
<dbReference type="Proteomes" id="UP001152519">
    <property type="component" value="Unassembled WGS sequence"/>
</dbReference>
<comment type="caution">
    <text evidence="2">The sequence shown here is derived from an EMBL/GenBank/DDBJ whole genome shotgun (WGS) entry which is preliminary data.</text>
</comment>
<feature type="region of interest" description="Disordered" evidence="1">
    <location>
        <begin position="67"/>
        <end position="88"/>
    </location>
</feature>
<dbReference type="AlphaFoldDB" id="A0A9W4E8D5"/>
<proteinExistence type="predicted"/>
<name>A0A9W4E8D5_9ACTN</name>